<dbReference type="InterPro" id="IPR035985">
    <property type="entry name" value="Ubiquitin-activating_enz"/>
</dbReference>
<dbReference type="Gene3D" id="3.40.50.12550">
    <property type="entry name" value="Ubiquitin-activating enzyme E1, inactive adenylation domain, subdomain 2"/>
    <property type="match status" value="1"/>
</dbReference>
<reference evidence="15 16" key="1">
    <citation type="submission" date="2020-02" db="EMBL/GenBank/DDBJ databases">
        <authorList>
            <person name="Ma Q."/>
            <person name="Huang Y."/>
            <person name="Song X."/>
            <person name="Pei D."/>
        </authorList>
    </citation>
    <scope>NUCLEOTIDE SEQUENCE [LARGE SCALE GENOMIC DNA]</scope>
    <source>
        <strain evidence="15">Sxm20200214</strain>
        <tissue evidence="15">Leaf</tissue>
    </source>
</reference>
<dbReference type="PANTHER" id="PTHR10953:SF222">
    <property type="entry name" value="E1 UBIQUITIN-ACTIVATING ENZYME"/>
    <property type="match status" value="1"/>
</dbReference>
<feature type="active site" description="Glycyl thioester intermediate" evidence="9">
    <location>
        <position position="481"/>
    </location>
</feature>
<dbReference type="Pfam" id="PF00899">
    <property type="entry name" value="ThiF"/>
    <property type="match status" value="2"/>
</dbReference>
<evidence type="ECO:0000259" key="14">
    <source>
        <dbReference type="Pfam" id="PF16191"/>
    </source>
</evidence>
<keyword evidence="6" id="KW-0547">Nucleotide-binding</keyword>
<keyword evidence="16" id="KW-1185">Reference proteome</keyword>
<proteinExistence type="inferred from homology"/>
<name>A0A8X7RFG8_BRACI</name>
<dbReference type="Pfam" id="PF16191">
    <property type="entry name" value="E1_4HB"/>
    <property type="match status" value="1"/>
</dbReference>
<evidence type="ECO:0000256" key="9">
    <source>
        <dbReference type="PROSITE-ProRule" id="PRU10132"/>
    </source>
</evidence>
<dbReference type="GO" id="GO:0005737">
    <property type="term" value="C:cytoplasm"/>
    <property type="evidence" value="ECO:0007669"/>
    <property type="project" value="TreeGrafter"/>
</dbReference>
<feature type="domain" description="THIF-type NAD/FAD binding fold" evidence="11">
    <location>
        <begin position="51"/>
        <end position="181"/>
    </location>
</feature>
<dbReference type="FunFam" id="3.50.50.80:FF:000003">
    <property type="entry name" value="Ubiquitin-activating enzyme E1 2"/>
    <property type="match status" value="1"/>
</dbReference>
<evidence type="ECO:0000256" key="8">
    <source>
        <dbReference type="ARBA" id="ARBA00022840"/>
    </source>
</evidence>
<evidence type="ECO:0000259" key="12">
    <source>
        <dbReference type="Pfam" id="PF10585"/>
    </source>
</evidence>
<evidence type="ECO:0000256" key="5">
    <source>
        <dbReference type="ARBA" id="ARBA00022598"/>
    </source>
</evidence>
<dbReference type="InterPro" id="IPR032418">
    <property type="entry name" value="E1_FCCH"/>
</dbReference>
<evidence type="ECO:0000313" key="15">
    <source>
        <dbReference type="EMBL" id="KAG2285918.1"/>
    </source>
</evidence>
<evidence type="ECO:0000256" key="3">
    <source>
        <dbReference type="ARBA" id="ARBA00005673"/>
    </source>
</evidence>
<evidence type="ECO:0000256" key="2">
    <source>
        <dbReference type="ARBA" id="ARBA00004906"/>
    </source>
</evidence>
<dbReference type="InterPro" id="IPR000594">
    <property type="entry name" value="ThiF_NAD_FAD-bd"/>
</dbReference>
<keyword evidence="5" id="KW-0436">Ligase</keyword>
<dbReference type="EC" id="6.2.1.45" evidence="4"/>
<dbReference type="InterPro" id="IPR042302">
    <property type="entry name" value="E1_FCCH_sf"/>
</dbReference>
<dbReference type="EMBL" id="JAAMPC010000010">
    <property type="protein sequence ID" value="KAG2285918.1"/>
    <property type="molecule type" value="Genomic_DNA"/>
</dbReference>
<dbReference type="InterPro" id="IPR045886">
    <property type="entry name" value="ThiF/MoeB/HesA"/>
</dbReference>
<dbReference type="Gene3D" id="2.40.30.180">
    <property type="entry name" value="Ubiquitin-activating enzyme E1, FCCH domain"/>
    <property type="match status" value="1"/>
</dbReference>
<feature type="domain" description="Ubiquitin-activating enzyme SCCH" evidence="12">
    <location>
        <begin position="487"/>
        <end position="509"/>
    </location>
</feature>
<comment type="caution">
    <text evidence="15">The sequence shown here is derived from an EMBL/GenBank/DDBJ whole genome shotgun (WGS) entry which is preliminary data.</text>
</comment>
<comment type="pathway">
    <text evidence="2">Protein modification; protein ubiquitination.</text>
</comment>
<dbReference type="GO" id="GO:0005634">
    <property type="term" value="C:nucleus"/>
    <property type="evidence" value="ECO:0007669"/>
    <property type="project" value="TreeGrafter"/>
</dbReference>
<sequence length="511" mass="56611">MLESVAASSPIKKRRIDTTGDNSTISASSSVVQHMAFGNNSNRQEIDEDLHSRQLAVYGRETMRRLFASNVLVSGMHGLGAEIAKNLILAGVKSVTLHDERVVELWDLSSNFVFSEDDVGKNRADASVNKLQDLNNAVVVSSLTTCLTKEHLSPFQVVVFSDISMEKAIEFDDYCHSHQPPIAFVKADAFISCVDDERLEFEDGDLVVFSEVEGMTELNDGKPRKIKAHGLIHSPSRRTPQATERDFLFSDFSKFDRPPLLHLAFQALDRFASESGRLPVAGSKRTLSSLYPSPRPSILRYDAQISVFGAKLQKKLEDARVFTVGSGALGCEFLKNMALMGVSCGSQGKLTVTDDDIIEKSNLSRQFLFRDWNIGQAKSTVAASAAAAINPKFKIEALQNRVAETENVFDDAFWENLTVVVNALDNVNARLYVDSRCLYFQKPLLESGTLGAKCNTQMVIPHLTENYGASRDPPEKQAPMCTVHSFPHNIDHCLTWARSEFEGLLEKTPLK</sequence>
<feature type="domain" description="THIF-type NAD/FAD binding fold" evidence="11">
    <location>
        <begin position="301"/>
        <end position="486"/>
    </location>
</feature>
<evidence type="ECO:0000259" key="13">
    <source>
        <dbReference type="Pfam" id="PF16190"/>
    </source>
</evidence>
<dbReference type="Gene3D" id="3.40.50.720">
    <property type="entry name" value="NAD(P)-binding Rossmann-like Domain"/>
    <property type="match status" value="1"/>
</dbReference>
<accession>A0A8X7RFG8</accession>
<dbReference type="InterPro" id="IPR042449">
    <property type="entry name" value="Ub-E1_IAD_1"/>
</dbReference>
<dbReference type="GO" id="GO:0005524">
    <property type="term" value="F:ATP binding"/>
    <property type="evidence" value="ECO:0007669"/>
    <property type="project" value="UniProtKB-KW"/>
</dbReference>
<feature type="domain" description="Ubiquitin-activating enzyme E1 FCCH" evidence="13">
    <location>
        <begin position="188"/>
        <end position="229"/>
    </location>
</feature>
<evidence type="ECO:0000256" key="1">
    <source>
        <dbReference type="ARBA" id="ARBA00000488"/>
    </source>
</evidence>
<dbReference type="GO" id="GO:0006511">
    <property type="term" value="P:ubiquitin-dependent protein catabolic process"/>
    <property type="evidence" value="ECO:0007669"/>
    <property type="project" value="TreeGrafter"/>
</dbReference>
<dbReference type="PROSITE" id="PS00865">
    <property type="entry name" value="UBIQUITIN_ACTIVAT_2"/>
    <property type="match status" value="1"/>
</dbReference>
<dbReference type="InterPro" id="IPR042063">
    <property type="entry name" value="Ubi_acti_E1_SCCH"/>
</dbReference>
<dbReference type="FunFam" id="3.40.50.720:FF:000015">
    <property type="entry name" value="Ubiquitin-activating enzyme E1 1"/>
    <property type="match status" value="1"/>
</dbReference>
<dbReference type="InterPro" id="IPR032420">
    <property type="entry name" value="E1_4HB"/>
</dbReference>
<dbReference type="Gene3D" id="1.10.10.2660">
    <property type="entry name" value="Ubiquitin-activating enzyme E1, SCCH domain"/>
    <property type="match status" value="1"/>
</dbReference>
<evidence type="ECO:0000256" key="6">
    <source>
        <dbReference type="ARBA" id="ARBA00022741"/>
    </source>
</evidence>
<evidence type="ECO:0000313" key="16">
    <source>
        <dbReference type="Proteomes" id="UP000886595"/>
    </source>
</evidence>
<dbReference type="GO" id="GO:0006974">
    <property type="term" value="P:DNA damage response"/>
    <property type="evidence" value="ECO:0007669"/>
    <property type="project" value="TreeGrafter"/>
</dbReference>
<dbReference type="Pfam" id="PF16190">
    <property type="entry name" value="E1_FCCH"/>
    <property type="match status" value="1"/>
</dbReference>
<evidence type="ECO:0000259" key="11">
    <source>
        <dbReference type="Pfam" id="PF00899"/>
    </source>
</evidence>
<dbReference type="OrthoDB" id="10252231at2759"/>
<evidence type="ECO:0000256" key="10">
    <source>
        <dbReference type="SAM" id="MobiDB-lite"/>
    </source>
</evidence>
<dbReference type="InterPro" id="IPR033127">
    <property type="entry name" value="UBQ-activ_enz_E1_Cys_AS"/>
</dbReference>
<dbReference type="Gene3D" id="3.50.50.80">
    <property type="entry name" value="Ubiquitin-activating enzyme E1, inactive adenylation domain, subdomain 1"/>
    <property type="match status" value="1"/>
</dbReference>
<gene>
    <name evidence="15" type="ORF">Bca52824_045522</name>
</gene>
<comment type="similarity">
    <text evidence="3">Belongs to the ubiquitin-activating E1 family.</text>
</comment>
<keyword evidence="7" id="KW-0833">Ubl conjugation pathway</keyword>
<feature type="domain" description="Ubiquitin-activating enzyme E1 four-helix bundle" evidence="14">
    <location>
        <begin position="244"/>
        <end position="284"/>
    </location>
</feature>
<protein>
    <recommendedName>
        <fullName evidence="4">E1 ubiquitin-activating enzyme</fullName>
        <ecNumber evidence="4">6.2.1.45</ecNumber>
    </recommendedName>
</protein>
<dbReference type="Pfam" id="PF10585">
    <property type="entry name" value="UBA_E1_SCCH"/>
    <property type="match status" value="1"/>
</dbReference>
<dbReference type="SUPFAM" id="SSF69572">
    <property type="entry name" value="Activating enzymes of the ubiquitin-like proteins"/>
    <property type="match status" value="2"/>
</dbReference>
<evidence type="ECO:0000256" key="4">
    <source>
        <dbReference type="ARBA" id="ARBA00012990"/>
    </source>
</evidence>
<dbReference type="AlphaFoldDB" id="A0A8X7RFG8"/>
<dbReference type="PANTHER" id="PTHR10953">
    <property type="entry name" value="UBIQUITIN-ACTIVATING ENZYME E1"/>
    <property type="match status" value="1"/>
</dbReference>
<dbReference type="GO" id="GO:0004839">
    <property type="term" value="F:ubiquitin activating enzyme activity"/>
    <property type="evidence" value="ECO:0007669"/>
    <property type="project" value="UniProtKB-EC"/>
</dbReference>
<comment type="catalytic activity">
    <reaction evidence="1">
        <text>ATP + ubiquitin + [E1 ubiquitin-activating enzyme]-L-cysteine = AMP + diphosphate + S-ubiquitinyl-[E1 ubiquitin-activating enzyme]-L-cysteine.</text>
        <dbReference type="EC" id="6.2.1.45"/>
    </reaction>
</comment>
<evidence type="ECO:0000256" key="7">
    <source>
        <dbReference type="ARBA" id="ARBA00022786"/>
    </source>
</evidence>
<keyword evidence="8" id="KW-0067">ATP-binding</keyword>
<organism evidence="15 16">
    <name type="scientific">Brassica carinata</name>
    <name type="common">Ethiopian mustard</name>
    <name type="synonym">Abyssinian cabbage</name>
    <dbReference type="NCBI Taxonomy" id="52824"/>
    <lineage>
        <taxon>Eukaryota</taxon>
        <taxon>Viridiplantae</taxon>
        <taxon>Streptophyta</taxon>
        <taxon>Embryophyta</taxon>
        <taxon>Tracheophyta</taxon>
        <taxon>Spermatophyta</taxon>
        <taxon>Magnoliopsida</taxon>
        <taxon>eudicotyledons</taxon>
        <taxon>Gunneridae</taxon>
        <taxon>Pentapetalae</taxon>
        <taxon>rosids</taxon>
        <taxon>malvids</taxon>
        <taxon>Brassicales</taxon>
        <taxon>Brassicaceae</taxon>
        <taxon>Brassiceae</taxon>
        <taxon>Brassica</taxon>
    </lineage>
</organism>
<feature type="region of interest" description="Disordered" evidence="10">
    <location>
        <begin position="1"/>
        <end position="25"/>
    </location>
</feature>
<dbReference type="InterPro" id="IPR019572">
    <property type="entry name" value="UBA_E1_SCCH"/>
</dbReference>
<dbReference type="Proteomes" id="UP000886595">
    <property type="component" value="Unassembled WGS sequence"/>
</dbReference>